<protein>
    <submittedName>
        <fullName evidence="1">Carbon-phosphorus lyase</fullName>
    </submittedName>
</protein>
<reference evidence="1 2" key="1">
    <citation type="submission" date="2019-09" db="EMBL/GenBank/DDBJ databases">
        <title>Complete genome sequence of Sporolactobacillus terrae 70-3.</title>
        <authorList>
            <person name="Tanaka N."/>
            <person name="Shiwa Y."/>
            <person name="Fujita N."/>
            <person name="Tanasupawat S."/>
        </authorList>
    </citation>
    <scope>NUCLEOTIDE SEQUENCE [LARGE SCALE GENOMIC DNA]</scope>
    <source>
        <strain evidence="1 2">70-3</strain>
    </source>
</reference>
<dbReference type="Pfam" id="PF05861">
    <property type="entry name" value="PhnI"/>
    <property type="match status" value="1"/>
</dbReference>
<dbReference type="GO" id="GO:0019634">
    <property type="term" value="P:organic phosphonate metabolic process"/>
    <property type="evidence" value="ECO:0007669"/>
    <property type="project" value="InterPro"/>
</dbReference>
<organism evidence="1 2">
    <name type="scientific">Sporolactobacillus terrae</name>
    <dbReference type="NCBI Taxonomy" id="269673"/>
    <lineage>
        <taxon>Bacteria</taxon>
        <taxon>Bacillati</taxon>
        <taxon>Bacillota</taxon>
        <taxon>Bacilli</taxon>
        <taxon>Bacillales</taxon>
        <taxon>Sporolactobacillaceae</taxon>
        <taxon>Sporolactobacillus</taxon>
    </lineage>
</organism>
<dbReference type="GO" id="GO:0016829">
    <property type="term" value="F:lyase activity"/>
    <property type="evidence" value="ECO:0007669"/>
    <property type="project" value="UniProtKB-KW"/>
</dbReference>
<sequence length="366" mass="40700">MGYVAVTGGQQAIETANLLNQWYRLKDADHALEVTAIEKQMRHLVDRVISESGLYAPNDAALALKQAEGDPAEAAFLLRAYRSTLERNVESLTVDPGQMRVIRRISSAFKDIPGSQILGPTVDYTHRLLNFTLRNEEAQAALKSVLQQLPKQDNPHTDHRQPFRKVADLLREQGLLSPPNARNGLVDITRDKLTFPVPRSAKLQLLSRGDTGAMTALAYSSMREHTAQHPTVAELRVGYVELTVAYPLASNETLPLGEVMVTEVETINSFTKKDNGDVQFQLGYGLTFGQNETKAIAMAILEQRLETDGTSPTHDEEFVLLHVDSIEANGFVSHLKLPHYITFQSKLDVLRQAQKLAAEKTDHQEV</sequence>
<dbReference type="RefSeq" id="WP_152080100.1">
    <property type="nucleotide sequence ID" value="NZ_AP021853.1"/>
</dbReference>
<dbReference type="Proteomes" id="UP000326951">
    <property type="component" value="Chromosome"/>
</dbReference>
<dbReference type="PIRSF" id="PIRSF007313">
    <property type="entry name" value="PhnI"/>
    <property type="match status" value="1"/>
</dbReference>
<gene>
    <name evidence="1" type="ORF">St703_02430</name>
</gene>
<evidence type="ECO:0000313" key="1">
    <source>
        <dbReference type="EMBL" id="BBN97538.1"/>
    </source>
</evidence>
<dbReference type="AlphaFoldDB" id="A0A5K7WY56"/>
<dbReference type="EMBL" id="AP021853">
    <property type="protein sequence ID" value="BBN97538.1"/>
    <property type="molecule type" value="Genomic_DNA"/>
</dbReference>
<evidence type="ECO:0000313" key="2">
    <source>
        <dbReference type="Proteomes" id="UP000326951"/>
    </source>
</evidence>
<dbReference type="InterPro" id="IPR008773">
    <property type="entry name" value="PhnI"/>
</dbReference>
<name>A0A5K7WY56_9BACL</name>
<accession>A0A5K7WY56</accession>
<keyword evidence="1" id="KW-0456">Lyase</keyword>
<proteinExistence type="predicted"/>